<evidence type="ECO:0000256" key="7">
    <source>
        <dbReference type="RuleBase" id="RU000461"/>
    </source>
</evidence>
<dbReference type="OrthoDB" id="1470350at2759"/>
<dbReference type="Proteomes" id="UP001056436">
    <property type="component" value="Unassembled WGS sequence"/>
</dbReference>
<protein>
    <submittedName>
        <fullName evidence="9">Prostacyclin synthase</fullName>
    </submittedName>
</protein>
<keyword evidence="10" id="KW-1185">Reference proteome</keyword>
<dbReference type="PROSITE" id="PS00086">
    <property type="entry name" value="CYTOCHROME_P450"/>
    <property type="match status" value="1"/>
</dbReference>
<dbReference type="EMBL" id="SDAQ01000153">
    <property type="protein sequence ID" value="KAI3533706.1"/>
    <property type="molecule type" value="Genomic_DNA"/>
</dbReference>
<dbReference type="Gene3D" id="1.10.630.10">
    <property type="entry name" value="Cytochrome P450"/>
    <property type="match status" value="1"/>
</dbReference>
<evidence type="ECO:0000256" key="4">
    <source>
        <dbReference type="ARBA" id="ARBA00023004"/>
    </source>
</evidence>
<accession>A0A9P9X2S9</accession>
<organism evidence="9 10">
    <name type="scientific">Colletotrichum abscissum</name>
    <dbReference type="NCBI Taxonomy" id="1671311"/>
    <lineage>
        <taxon>Eukaryota</taxon>
        <taxon>Fungi</taxon>
        <taxon>Dikarya</taxon>
        <taxon>Ascomycota</taxon>
        <taxon>Pezizomycotina</taxon>
        <taxon>Sordariomycetes</taxon>
        <taxon>Hypocreomycetidae</taxon>
        <taxon>Glomerellales</taxon>
        <taxon>Glomerellaceae</taxon>
        <taxon>Colletotrichum</taxon>
        <taxon>Colletotrichum acutatum species complex</taxon>
    </lineage>
</organism>
<dbReference type="CDD" id="cd11040">
    <property type="entry name" value="CYP7_CYP8-like"/>
    <property type="match status" value="1"/>
</dbReference>
<keyword evidence="4 6" id="KW-0408">Iron</keyword>
<feature type="transmembrane region" description="Helical" evidence="8">
    <location>
        <begin position="15"/>
        <end position="33"/>
    </location>
</feature>
<keyword evidence="3 6" id="KW-0479">Metal-binding</keyword>
<dbReference type="InterPro" id="IPR036396">
    <property type="entry name" value="Cyt_P450_sf"/>
</dbReference>
<evidence type="ECO:0000256" key="3">
    <source>
        <dbReference type="ARBA" id="ARBA00022723"/>
    </source>
</evidence>
<dbReference type="PANTHER" id="PTHR47582:SF1">
    <property type="entry name" value="P450, PUTATIVE (EUROFUNG)-RELATED"/>
    <property type="match status" value="1"/>
</dbReference>
<dbReference type="SUPFAM" id="SSF48264">
    <property type="entry name" value="Cytochrome P450"/>
    <property type="match status" value="1"/>
</dbReference>
<dbReference type="Pfam" id="PF00067">
    <property type="entry name" value="p450"/>
    <property type="match status" value="1"/>
</dbReference>
<evidence type="ECO:0000256" key="8">
    <source>
        <dbReference type="SAM" id="Phobius"/>
    </source>
</evidence>
<comment type="similarity">
    <text evidence="2 7">Belongs to the cytochrome P450 family.</text>
</comment>
<evidence type="ECO:0000256" key="2">
    <source>
        <dbReference type="ARBA" id="ARBA00010617"/>
    </source>
</evidence>
<reference evidence="9" key="1">
    <citation type="submission" date="2019-01" db="EMBL/GenBank/DDBJ databases">
        <title>Colletotrichum abscissum LGMF1257.</title>
        <authorList>
            <person name="Baroncelli R."/>
        </authorList>
    </citation>
    <scope>NUCLEOTIDE SEQUENCE</scope>
    <source>
        <strain evidence="9">Ca142</strain>
    </source>
</reference>
<comment type="caution">
    <text evidence="9">The sequence shown here is derived from an EMBL/GenBank/DDBJ whole genome shotgun (WGS) entry which is preliminary data.</text>
</comment>
<sequence>MADVSAHSTESAGRSYSMIVVTAALLLVPAFLLKKLMFPNFDPREPPVLRPRLPVFGHIISLIRESGGFYARLYKENRLPICTLPMLHGKMYVANSPSLIAAAMCHGDISFEPFQIEASSAVLDLPKHHIDTLMQPGILHQIEKTMAANLRQEALQKMNHAALKYLAGVLNTINGISPLEESDGFEWIKGTLTMATATALYGKDNMWDAKMLEDLWTFEKGAGLLVMKVAPNLVAPKAIAARKRMSDLIRPFYQARKDENSDVAKILQDRARYLRELGMASEDLSQTEFLIPFAATLNTASNLFWTFAEVFSRPEYVERVRQEVIRVAVEAKSETGRDVTINAKSLEADCPFLGACFREVLRLHSAQIGNRRIMKDATLEDTDGRQYLLKKGTNMQWSASVTHFMPEIWGDDAASFKPERFLDVDPRDEKRRRGALIPFGGGRHLCPGRHFAQTETLGFVSALALGFDVDGVEVPAAEAPPLGGATRRPASDRAAENIKLSRRKGWEDVTWRFVC</sequence>
<evidence type="ECO:0000313" key="9">
    <source>
        <dbReference type="EMBL" id="KAI3533706.1"/>
    </source>
</evidence>
<keyword evidence="8" id="KW-0812">Transmembrane</keyword>
<evidence type="ECO:0000313" key="10">
    <source>
        <dbReference type="Proteomes" id="UP001056436"/>
    </source>
</evidence>
<proteinExistence type="inferred from homology"/>
<dbReference type="GO" id="GO:0020037">
    <property type="term" value="F:heme binding"/>
    <property type="evidence" value="ECO:0007669"/>
    <property type="project" value="InterPro"/>
</dbReference>
<keyword evidence="5 7" id="KW-0503">Monooxygenase</keyword>
<comment type="cofactor">
    <cofactor evidence="1 6">
        <name>heme</name>
        <dbReference type="ChEBI" id="CHEBI:30413"/>
    </cofactor>
</comment>
<dbReference type="GO" id="GO:0005506">
    <property type="term" value="F:iron ion binding"/>
    <property type="evidence" value="ECO:0007669"/>
    <property type="project" value="InterPro"/>
</dbReference>
<evidence type="ECO:0000256" key="5">
    <source>
        <dbReference type="ARBA" id="ARBA00023033"/>
    </source>
</evidence>
<dbReference type="PANTHER" id="PTHR47582">
    <property type="entry name" value="P450, PUTATIVE (EUROFUNG)-RELATED"/>
    <property type="match status" value="1"/>
</dbReference>
<dbReference type="InterPro" id="IPR017972">
    <property type="entry name" value="Cyt_P450_CS"/>
</dbReference>
<dbReference type="InterPro" id="IPR002403">
    <property type="entry name" value="Cyt_P450_E_grp-IV"/>
</dbReference>
<gene>
    <name evidence="9" type="ORF">CABS02_13460</name>
</gene>
<dbReference type="PRINTS" id="PR00465">
    <property type="entry name" value="EP450IV"/>
</dbReference>
<evidence type="ECO:0000256" key="1">
    <source>
        <dbReference type="ARBA" id="ARBA00001971"/>
    </source>
</evidence>
<keyword evidence="8" id="KW-1133">Transmembrane helix</keyword>
<dbReference type="InterPro" id="IPR053007">
    <property type="entry name" value="CYP450_monoxygenase_sec-met"/>
</dbReference>
<feature type="binding site" description="axial binding residue" evidence="6">
    <location>
        <position position="446"/>
    </location>
    <ligand>
        <name>heme</name>
        <dbReference type="ChEBI" id="CHEBI:30413"/>
    </ligand>
    <ligandPart>
        <name>Fe</name>
        <dbReference type="ChEBI" id="CHEBI:18248"/>
    </ligandPart>
</feature>
<dbReference type="GO" id="GO:0016705">
    <property type="term" value="F:oxidoreductase activity, acting on paired donors, with incorporation or reduction of molecular oxygen"/>
    <property type="evidence" value="ECO:0007669"/>
    <property type="project" value="InterPro"/>
</dbReference>
<dbReference type="AlphaFoldDB" id="A0A9P9X2S9"/>
<keyword evidence="6 7" id="KW-0349">Heme</keyword>
<evidence type="ECO:0000256" key="6">
    <source>
        <dbReference type="PIRSR" id="PIRSR602403-1"/>
    </source>
</evidence>
<name>A0A9P9X2S9_9PEZI</name>
<dbReference type="InterPro" id="IPR001128">
    <property type="entry name" value="Cyt_P450"/>
</dbReference>
<keyword evidence="8" id="KW-0472">Membrane</keyword>
<dbReference type="GO" id="GO:0004497">
    <property type="term" value="F:monooxygenase activity"/>
    <property type="evidence" value="ECO:0007669"/>
    <property type="project" value="UniProtKB-KW"/>
</dbReference>
<keyword evidence="7" id="KW-0560">Oxidoreductase</keyword>